<reference evidence="2" key="1">
    <citation type="submission" date="2017-01" db="EMBL/GenBank/DDBJ databases">
        <authorList>
            <person name="Mah S.A."/>
            <person name="Swanson W.J."/>
            <person name="Moy G.W."/>
            <person name="Vacquier V.D."/>
        </authorList>
    </citation>
    <scope>NUCLEOTIDE SEQUENCE [LARGE SCALE GENOMIC DNA]</scope>
    <source>
        <strain evidence="2">COL-18-3</strain>
    </source>
</reference>
<evidence type="ECO:0000313" key="3">
    <source>
        <dbReference type="Proteomes" id="UP000188320"/>
    </source>
</evidence>
<dbReference type="AlphaFoldDB" id="A0A1R1PMN8"/>
<evidence type="ECO:0000313" key="1">
    <source>
        <dbReference type="EMBL" id="OMH81298.1"/>
    </source>
</evidence>
<organism evidence="2 3">
    <name type="scientific">Zancudomyces culisetae</name>
    <name type="common">Gut fungus</name>
    <name type="synonym">Smittium culisetae</name>
    <dbReference type="NCBI Taxonomy" id="1213189"/>
    <lineage>
        <taxon>Eukaryota</taxon>
        <taxon>Fungi</taxon>
        <taxon>Fungi incertae sedis</taxon>
        <taxon>Zoopagomycota</taxon>
        <taxon>Kickxellomycotina</taxon>
        <taxon>Harpellomycetes</taxon>
        <taxon>Harpellales</taxon>
        <taxon>Legeriomycetaceae</taxon>
        <taxon>Zancudomyces</taxon>
    </lineage>
</organism>
<sequence length="245" mass="28293">MKIDTLSVEEIEYKLGTRGLLQGYEVEEIKVCKSQKQSKESSEYMVVTKWVNVNVDEGGGAGAGAVVVVGYFNGVNWRLSEWTREIVISEQHGELQPDRDIESMFRLCDKNDNCYYRNGNGNGMLESWEEERVIEMRIELQQIRQVIEQKLRSKSEKCVDEWYIDKAMVEYIVKMVYKAGETTMAVIITRALEVLGYGVDQNENGNAIKKLIDNCGEGKEEKEEKEKECWLKEYLMPKLAIMMNK</sequence>
<name>A0A1R1PMN8_ZANCU</name>
<dbReference type="Proteomes" id="UP000188320">
    <property type="component" value="Unassembled WGS sequence"/>
</dbReference>
<dbReference type="EMBL" id="LSSK01000712">
    <property type="protein sequence ID" value="OMH82226.1"/>
    <property type="molecule type" value="Genomic_DNA"/>
</dbReference>
<proteinExistence type="predicted"/>
<dbReference type="EMBL" id="LSSK01000931">
    <property type="protein sequence ID" value="OMH81298.1"/>
    <property type="molecule type" value="Genomic_DNA"/>
</dbReference>
<evidence type="ECO:0000313" key="2">
    <source>
        <dbReference type="EMBL" id="OMH82226.1"/>
    </source>
</evidence>
<gene>
    <name evidence="2" type="ORF">AX774_g4297</name>
    <name evidence="1" type="ORF">AX774_g5242</name>
</gene>
<accession>A0A1R1PMN8</accession>
<keyword evidence="3" id="KW-1185">Reference proteome</keyword>
<reference evidence="3" key="2">
    <citation type="submission" date="2017-01" db="EMBL/GenBank/DDBJ databases">
        <authorList>
            <person name="Wang Y."/>
            <person name="White M."/>
            <person name="Kvist S."/>
            <person name="Moncalvo J.-M."/>
        </authorList>
    </citation>
    <scope>NUCLEOTIDE SEQUENCE [LARGE SCALE GENOMIC DNA]</scope>
    <source>
        <strain evidence="3">COL-18-3</strain>
    </source>
</reference>
<comment type="caution">
    <text evidence="2">The sequence shown here is derived from an EMBL/GenBank/DDBJ whole genome shotgun (WGS) entry which is preliminary data.</text>
</comment>
<protein>
    <submittedName>
        <fullName evidence="2">Uncharacterized protein</fullName>
    </submittedName>
</protein>